<dbReference type="Proteomes" id="UP000516173">
    <property type="component" value="Chromosome"/>
</dbReference>
<dbReference type="EMBL" id="AP023396">
    <property type="protein sequence ID" value="BCK54717.1"/>
    <property type="molecule type" value="Genomic_DNA"/>
</dbReference>
<gene>
    <name evidence="1" type="ORF">NWFMUON74_24890</name>
</gene>
<organism evidence="1 2">
    <name type="scientific">Nocardia wallacei</name>
    <dbReference type="NCBI Taxonomy" id="480035"/>
    <lineage>
        <taxon>Bacteria</taxon>
        <taxon>Bacillati</taxon>
        <taxon>Actinomycetota</taxon>
        <taxon>Actinomycetes</taxon>
        <taxon>Mycobacteriales</taxon>
        <taxon>Nocardiaceae</taxon>
        <taxon>Nocardia</taxon>
    </lineage>
</organism>
<dbReference type="AlphaFoldDB" id="A0A7G1KHK7"/>
<keyword evidence="2" id="KW-1185">Reference proteome</keyword>
<reference evidence="1 2" key="1">
    <citation type="submission" date="2020-08" db="EMBL/GenBank/DDBJ databases">
        <title>Genome Sequencing of Nocardia wallacei strain FMUON74 and assembly.</title>
        <authorList>
            <person name="Toyokawa M."/>
            <person name="Uesaka K."/>
        </authorList>
    </citation>
    <scope>NUCLEOTIDE SEQUENCE [LARGE SCALE GENOMIC DNA]</scope>
    <source>
        <strain evidence="1 2">FMUON74</strain>
    </source>
</reference>
<evidence type="ECO:0000313" key="2">
    <source>
        <dbReference type="Proteomes" id="UP000516173"/>
    </source>
</evidence>
<proteinExistence type="predicted"/>
<sequence length="132" mass="14156">MTIGRVSGMFLGMADASELLTYQVTISRPDDYGVSWWQVGNAGSPAQAAAALSELATRCALELPAPTGHCWFACDVRRADDTQVDYFVGSIRTAQLCELLRETAARILDVTSAASRGAGEVGHSVPPRRGRR</sequence>
<protein>
    <submittedName>
        <fullName evidence="1">Uncharacterized protein</fullName>
    </submittedName>
</protein>
<dbReference type="KEGG" id="nwl:NWFMUON74_24890"/>
<name>A0A7G1KHK7_9NOCA</name>
<accession>A0A7G1KHK7</accession>
<evidence type="ECO:0000313" key="1">
    <source>
        <dbReference type="EMBL" id="BCK54717.1"/>
    </source>
</evidence>